<feature type="region of interest" description="Disordered" evidence="1">
    <location>
        <begin position="169"/>
        <end position="204"/>
    </location>
</feature>
<sequence>MGNSQHEGLHPVRIYPPVERRFEYQQPITLVKENEIQGNRRRSERIQGNVGRGIEREHCNSDQKGVDQMVQPKIHDKESEREMDKDTRCESVKQIDCRLPLQDARFDRGKTNNQTWRLEHFIGPLLCISPPNNSKGIATVPNVRVPEQPLYIQSYAIWNQTLTNILRNRNGTDNVTKMNENRDQNNQLRRRYPPPPPEQGKSKEYDLIGDKYTEVFRIHNEHGKERDRTESNSNIPRIGMESSKRNSQNETEESFTSPTRFIQYEKMDKDGNRDNSKINNKVNRKTELSNIPTLICITLPEHNRPLESISSSIERLEFNNDIGQNNIS</sequence>
<gene>
    <name evidence="2" type="ORF">EZS28_040101</name>
</gene>
<reference evidence="2 3" key="1">
    <citation type="submission" date="2019-03" db="EMBL/GenBank/DDBJ databases">
        <title>Single cell metagenomics reveals metabolic interactions within the superorganism composed of flagellate Streblomastix strix and complex community of Bacteroidetes bacteria on its surface.</title>
        <authorList>
            <person name="Treitli S.C."/>
            <person name="Kolisko M."/>
            <person name="Husnik F."/>
            <person name="Keeling P."/>
            <person name="Hampl V."/>
        </authorList>
    </citation>
    <scope>NUCLEOTIDE SEQUENCE [LARGE SCALE GENOMIC DNA]</scope>
    <source>
        <strain evidence="2">ST1C</strain>
    </source>
</reference>
<name>A0A5J4U353_9EUKA</name>
<feature type="compositionally biased region" description="Polar residues" evidence="1">
    <location>
        <begin position="245"/>
        <end position="260"/>
    </location>
</feature>
<evidence type="ECO:0000313" key="2">
    <source>
        <dbReference type="EMBL" id="KAA6364372.1"/>
    </source>
</evidence>
<dbReference type="Proteomes" id="UP000324800">
    <property type="component" value="Unassembled WGS sequence"/>
</dbReference>
<organism evidence="2 3">
    <name type="scientific">Streblomastix strix</name>
    <dbReference type="NCBI Taxonomy" id="222440"/>
    <lineage>
        <taxon>Eukaryota</taxon>
        <taxon>Metamonada</taxon>
        <taxon>Preaxostyla</taxon>
        <taxon>Oxymonadida</taxon>
        <taxon>Streblomastigidae</taxon>
        <taxon>Streblomastix</taxon>
    </lineage>
</organism>
<evidence type="ECO:0000256" key="1">
    <source>
        <dbReference type="SAM" id="MobiDB-lite"/>
    </source>
</evidence>
<protein>
    <submittedName>
        <fullName evidence="2">Uncharacterized protein</fullName>
    </submittedName>
</protein>
<dbReference type="AlphaFoldDB" id="A0A5J4U353"/>
<dbReference type="EMBL" id="SNRW01021739">
    <property type="protein sequence ID" value="KAA6364372.1"/>
    <property type="molecule type" value="Genomic_DNA"/>
</dbReference>
<feature type="region of interest" description="Disordered" evidence="1">
    <location>
        <begin position="219"/>
        <end position="283"/>
    </location>
</feature>
<comment type="caution">
    <text evidence="2">The sequence shown here is derived from an EMBL/GenBank/DDBJ whole genome shotgun (WGS) entry which is preliminary data.</text>
</comment>
<feature type="compositionally biased region" description="Basic and acidic residues" evidence="1">
    <location>
        <begin position="263"/>
        <end position="276"/>
    </location>
</feature>
<feature type="compositionally biased region" description="Polar residues" evidence="1">
    <location>
        <begin position="169"/>
        <end position="178"/>
    </location>
</feature>
<proteinExistence type="predicted"/>
<feature type="compositionally biased region" description="Basic and acidic residues" evidence="1">
    <location>
        <begin position="219"/>
        <end position="230"/>
    </location>
</feature>
<evidence type="ECO:0000313" key="3">
    <source>
        <dbReference type="Proteomes" id="UP000324800"/>
    </source>
</evidence>
<accession>A0A5J4U353</accession>